<dbReference type="PROSITE" id="PS51165">
    <property type="entry name" value="THUMP"/>
    <property type="match status" value="1"/>
</dbReference>
<evidence type="ECO:0000256" key="3">
    <source>
        <dbReference type="ARBA" id="ARBA00022603"/>
    </source>
</evidence>
<dbReference type="InterPro" id="IPR029063">
    <property type="entry name" value="SAM-dependent_MTases_sf"/>
</dbReference>
<evidence type="ECO:0000256" key="2">
    <source>
        <dbReference type="ARBA" id="ARBA00022552"/>
    </source>
</evidence>
<comment type="caution">
    <text evidence="10">The sequence shown here is derived from an EMBL/GenBank/DDBJ whole genome shotgun (WGS) entry which is preliminary data.</text>
</comment>
<proteinExistence type="inferred from homology"/>
<dbReference type="STRING" id="1121937.GCA_000423125_01440"/>
<dbReference type="EC" id="2.1.1.173" evidence="6"/>
<gene>
    <name evidence="6" type="primary">rlmL</name>
    <name evidence="10" type="ORF">DCP75_12215</name>
</gene>
<organism evidence="10 11">
    <name type="scientific">Haliea salexigens</name>
    <dbReference type="NCBI Taxonomy" id="287487"/>
    <lineage>
        <taxon>Bacteria</taxon>
        <taxon>Pseudomonadati</taxon>
        <taxon>Pseudomonadota</taxon>
        <taxon>Gammaproteobacteria</taxon>
        <taxon>Cellvibrionales</taxon>
        <taxon>Halieaceae</taxon>
        <taxon>Haliea</taxon>
    </lineage>
</organism>
<comment type="subcellular location">
    <subcellularLocation>
        <location evidence="6">Cytoplasm</location>
    </subcellularLocation>
</comment>
<name>A0A3C1KP33_9GAMM</name>
<keyword evidence="2 6" id="KW-0698">rRNA processing</keyword>
<evidence type="ECO:0000313" key="10">
    <source>
        <dbReference type="EMBL" id="HAN28460.1"/>
    </source>
</evidence>
<reference evidence="10 11" key="1">
    <citation type="journal article" date="2018" name="Nat. Biotechnol.">
        <title>A standardized bacterial taxonomy based on genome phylogeny substantially revises the tree of life.</title>
        <authorList>
            <person name="Parks D.H."/>
            <person name="Chuvochina M."/>
            <person name="Waite D.W."/>
            <person name="Rinke C."/>
            <person name="Skarshewski A."/>
            <person name="Chaumeil P.A."/>
            <person name="Hugenholtz P."/>
        </authorList>
    </citation>
    <scope>NUCLEOTIDE SEQUENCE [LARGE SCALE GENOMIC DNA]</scope>
    <source>
        <strain evidence="10">UBA9158</strain>
    </source>
</reference>
<evidence type="ECO:0000256" key="4">
    <source>
        <dbReference type="ARBA" id="ARBA00022679"/>
    </source>
</evidence>
<comment type="function">
    <text evidence="6">Specifically methylates the guanine in position 2445 (m2G2445) and the guanine in position 2069 (m7G2069) of 23S rRNA.</text>
</comment>
<dbReference type="NCBIfam" id="NF008748">
    <property type="entry name" value="PRK11783.1"/>
    <property type="match status" value="1"/>
</dbReference>
<comment type="catalytic activity">
    <reaction evidence="6">
        <text>guanosine(2069) in 23S rRNA + S-adenosyl-L-methionine = N(2)-methylguanosine(2069) in 23S rRNA + S-adenosyl-L-homocysteine + H(+)</text>
        <dbReference type="Rhea" id="RHEA:43772"/>
        <dbReference type="Rhea" id="RHEA-COMP:10688"/>
        <dbReference type="Rhea" id="RHEA-COMP:10689"/>
        <dbReference type="ChEBI" id="CHEBI:15378"/>
        <dbReference type="ChEBI" id="CHEBI:57856"/>
        <dbReference type="ChEBI" id="CHEBI:59789"/>
        <dbReference type="ChEBI" id="CHEBI:74269"/>
        <dbReference type="ChEBI" id="CHEBI:74481"/>
        <dbReference type="EC" id="2.1.1.264"/>
    </reaction>
</comment>
<dbReference type="Pfam" id="PF01170">
    <property type="entry name" value="UPF0020"/>
    <property type="match status" value="1"/>
</dbReference>
<dbReference type="HAMAP" id="MF_01858">
    <property type="entry name" value="23SrRNA_methyltr_KL"/>
    <property type="match status" value="1"/>
</dbReference>
<dbReference type="PANTHER" id="PTHR47313">
    <property type="entry name" value="RIBOSOMAL RNA LARGE SUBUNIT METHYLTRANSFERASE K/L"/>
    <property type="match status" value="1"/>
</dbReference>
<dbReference type="Pfam" id="PF22020">
    <property type="entry name" value="RlmL_1st"/>
    <property type="match status" value="1"/>
</dbReference>
<dbReference type="Proteomes" id="UP000259273">
    <property type="component" value="Unassembled WGS sequence"/>
</dbReference>
<dbReference type="InterPro" id="IPR019614">
    <property type="entry name" value="SAM-dep_methyl-trfase"/>
</dbReference>
<keyword evidence="1 6" id="KW-0963">Cytoplasm</keyword>
<keyword evidence="7" id="KW-0694">RNA-binding</keyword>
<keyword evidence="5 6" id="KW-0949">S-adenosyl-L-methionine</keyword>
<dbReference type="EMBL" id="DMND01000167">
    <property type="protein sequence ID" value="HAN28460.1"/>
    <property type="molecule type" value="Genomic_DNA"/>
</dbReference>
<dbReference type="InterPro" id="IPR002052">
    <property type="entry name" value="DNA_methylase_N6_adenine_CS"/>
</dbReference>
<dbReference type="SUPFAM" id="SSF53335">
    <property type="entry name" value="S-adenosyl-L-methionine-dependent methyltransferases"/>
    <property type="match status" value="2"/>
</dbReference>
<dbReference type="Gene3D" id="3.30.750.80">
    <property type="entry name" value="RNA methyltransferase domain (HRMD) like"/>
    <property type="match status" value="1"/>
</dbReference>
<dbReference type="CDD" id="cd11715">
    <property type="entry name" value="THUMP_AdoMetMT"/>
    <property type="match status" value="1"/>
</dbReference>
<feature type="domain" description="THUMP" evidence="9">
    <location>
        <begin position="61"/>
        <end position="172"/>
    </location>
</feature>
<comment type="similarity">
    <text evidence="6">Belongs to the methyltransferase superfamily. RlmKL family.</text>
</comment>
<dbReference type="Gene3D" id="3.40.50.150">
    <property type="entry name" value="Vaccinia Virus protein VP39"/>
    <property type="match status" value="2"/>
</dbReference>
<feature type="compositionally biased region" description="Low complexity" evidence="8">
    <location>
        <begin position="412"/>
        <end position="425"/>
    </location>
</feature>
<evidence type="ECO:0000256" key="1">
    <source>
        <dbReference type="ARBA" id="ARBA00022490"/>
    </source>
</evidence>
<dbReference type="AlphaFoldDB" id="A0A3C1KP33"/>
<dbReference type="Pfam" id="PF10672">
    <property type="entry name" value="Methyltrans_SAM"/>
    <property type="match status" value="1"/>
</dbReference>
<dbReference type="InterPro" id="IPR000241">
    <property type="entry name" value="RlmKL-like_Mtase"/>
</dbReference>
<accession>A0A3C1KP33</accession>
<evidence type="ECO:0000256" key="5">
    <source>
        <dbReference type="ARBA" id="ARBA00022691"/>
    </source>
</evidence>
<dbReference type="GO" id="GO:0005737">
    <property type="term" value="C:cytoplasm"/>
    <property type="evidence" value="ECO:0007669"/>
    <property type="project" value="UniProtKB-SubCell"/>
</dbReference>
<protein>
    <recommendedName>
        <fullName evidence="6">Ribosomal RNA large subunit methyltransferase K/L</fullName>
    </recommendedName>
    <domain>
        <recommendedName>
            <fullName evidence="6">23S rRNA m2G2445 methyltransferase</fullName>
            <ecNumber evidence="6">2.1.1.173</ecNumber>
        </recommendedName>
        <alternativeName>
            <fullName evidence="6">rRNA (guanine-N(2)-)-methyltransferase RlmL</fullName>
        </alternativeName>
    </domain>
    <domain>
        <recommendedName>
            <fullName evidence="6">23S rRNA m7G2069 methyltransferase</fullName>
            <ecNumber evidence="6">2.1.1.264</ecNumber>
        </recommendedName>
        <alternativeName>
            <fullName evidence="6">rRNA (guanine-N(7)-)-methyltransferase RlmK</fullName>
        </alternativeName>
    </domain>
</protein>
<dbReference type="PROSITE" id="PS00092">
    <property type="entry name" value="N6_MTASE"/>
    <property type="match status" value="1"/>
</dbReference>
<dbReference type="PIRSF" id="PIRSF037618">
    <property type="entry name" value="RNA_Mtase_bacteria_prd"/>
    <property type="match status" value="1"/>
</dbReference>
<keyword evidence="4 6" id="KW-0808">Transferase</keyword>
<dbReference type="InterPro" id="IPR017244">
    <property type="entry name" value="23SrRNA_methyltr_KL"/>
</dbReference>
<sequence length="758" mass="83421">MPSPPSSSPASTVQPASASRQWFATCPKGMEGLLRDEVLALGADSARETVAGVYFAGPLAMGYRACLWSRLANRVLLPLAKFEAGDADALYRGVRALNWRDIFAPEQTFTIDFTGENAQIRNTQFGAQRSKDGIVDWFVAQGFARPSVDRRNPDLRFNVRLSKHGALLALDMSGGSLHRRNYRLQAGAAPLKENLAAAILLRADWPGMAARGGALIDPMCGSGTLLLEAAMMAADIAPGLGRERFGFERWQGHNAPQWQALLTDAQARARRGRQVQLPEIRGYDADASVIRRAQENIARAGLQDAVRVSCKPLAELSKPSHRPLPHGLVVCNPPYGERLGDRESLPYLYRQLGEALVREFSGWQAAIFTGDKGLGRATGLRSHKQYTLWNGALEASLLLFDLTDNRLSEHSPGAPGQAASPAGRAESTTEEGELSPGATMFANRLRKNRRRFAAWVKRAGIECYRLYDADMPEYAVAVDLYGDRVHVAEYQAPAGVDPEAAAARLAEIQSAVPQALGVAASDVAYKVRQRQRGDEQYGKQGAQGELLTVREGAARLLVNLRDYLDTGLFLDHRPLRLRLGSEAAGCDFLNLFCYTGTATVHAALGGARSTTSVDLSNTYLSWLRKNLAQNGLDESRNHIVRADCLAWLQDCKKKFDLILLDPPSFSNSRKVEASFDVQRDHAPLVRAALACLRPGGTLYFSNNRRGFRLDAELARSFTCEDISRATLDPDFQRNPRIHQCWRITLPETAKTENPWARR</sequence>
<dbReference type="EC" id="2.1.1.264" evidence="6"/>
<evidence type="ECO:0000313" key="11">
    <source>
        <dbReference type="Proteomes" id="UP000259273"/>
    </source>
</evidence>
<evidence type="ECO:0000256" key="8">
    <source>
        <dbReference type="SAM" id="MobiDB-lite"/>
    </source>
</evidence>
<dbReference type="PANTHER" id="PTHR47313:SF1">
    <property type="entry name" value="RIBOSOMAL RNA LARGE SUBUNIT METHYLTRANSFERASE K_L"/>
    <property type="match status" value="1"/>
</dbReference>
<feature type="region of interest" description="Disordered" evidence="8">
    <location>
        <begin position="409"/>
        <end position="439"/>
    </location>
</feature>
<keyword evidence="3 6" id="KW-0489">Methyltransferase</keyword>
<dbReference type="SMART" id="SM00981">
    <property type="entry name" value="THUMP"/>
    <property type="match status" value="1"/>
</dbReference>
<dbReference type="Gene3D" id="3.30.2130.30">
    <property type="match status" value="1"/>
</dbReference>
<dbReference type="GO" id="GO:0003723">
    <property type="term" value="F:RNA binding"/>
    <property type="evidence" value="ECO:0007669"/>
    <property type="project" value="UniProtKB-UniRule"/>
</dbReference>
<comment type="catalytic activity">
    <reaction evidence="6">
        <text>guanosine(2445) in 23S rRNA + S-adenosyl-L-methionine = N(2)-methylguanosine(2445) in 23S rRNA + S-adenosyl-L-homocysteine + H(+)</text>
        <dbReference type="Rhea" id="RHEA:42740"/>
        <dbReference type="Rhea" id="RHEA-COMP:10215"/>
        <dbReference type="Rhea" id="RHEA-COMP:10216"/>
        <dbReference type="ChEBI" id="CHEBI:15378"/>
        <dbReference type="ChEBI" id="CHEBI:57856"/>
        <dbReference type="ChEBI" id="CHEBI:59789"/>
        <dbReference type="ChEBI" id="CHEBI:74269"/>
        <dbReference type="ChEBI" id="CHEBI:74481"/>
        <dbReference type="EC" id="2.1.1.173"/>
    </reaction>
</comment>
<evidence type="ECO:0000256" key="6">
    <source>
        <dbReference type="HAMAP-Rule" id="MF_01858"/>
    </source>
</evidence>
<evidence type="ECO:0000256" key="7">
    <source>
        <dbReference type="PROSITE-ProRule" id="PRU00529"/>
    </source>
</evidence>
<dbReference type="PROSITE" id="PS01261">
    <property type="entry name" value="UPF0020"/>
    <property type="match status" value="1"/>
</dbReference>
<dbReference type="GO" id="GO:0052915">
    <property type="term" value="F:23S rRNA (guanine(2445)-N(2))-methyltransferase activity"/>
    <property type="evidence" value="ECO:0007669"/>
    <property type="project" value="UniProtKB-UniRule"/>
</dbReference>
<dbReference type="GO" id="GO:0070043">
    <property type="term" value="F:rRNA (guanine-N7-)-methyltransferase activity"/>
    <property type="evidence" value="ECO:0007669"/>
    <property type="project" value="UniProtKB-UniRule"/>
</dbReference>
<evidence type="ECO:0000259" key="9">
    <source>
        <dbReference type="PROSITE" id="PS51165"/>
    </source>
</evidence>
<dbReference type="InterPro" id="IPR004114">
    <property type="entry name" value="THUMP_dom"/>
</dbReference>
<dbReference type="InterPro" id="IPR053943">
    <property type="entry name" value="RlmKL-like_Mtase_CS"/>
</dbReference>
<dbReference type="Pfam" id="PF02926">
    <property type="entry name" value="THUMP"/>
    <property type="match status" value="1"/>
</dbReference>
<dbReference type="InterPro" id="IPR054170">
    <property type="entry name" value="RlmL_1st"/>
</dbReference>
<dbReference type="CDD" id="cd02440">
    <property type="entry name" value="AdoMet_MTases"/>
    <property type="match status" value="1"/>
</dbReference>